<dbReference type="InterPro" id="IPR027291">
    <property type="entry name" value="Glyco_hydro_38_N_sf"/>
</dbReference>
<organism evidence="6">
    <name type="scientific">Candidatus Methanophaga sp. ANME-1 ERB7</name>
    <dbReference type="NCBI Taxonomy" id="2759913"/>
    <lineage>
        <taxon>Archaea</taxon>
        <taxon>Methanobacteriati</taxon>
        <taxon>Methanobacteriota</taxon>
        <taxon>Stenosarchaea group</taxon>
        <taxon>Methanomicrobia</taxon>
        <taxon>Candidatus Methanophagales</taxon>
        <taxon>Candidatus Methanophagaceae</taxon>
        <taxon>Candidatus Methanophaga</taxon>
    </lineage>
</organism>
<evidence type="ECO:0000256" key="3">
    <source>
        <dbReference type="ARBA" id="ARBA00022801"/>
    </source>
</evidence>
<dbReference type="InterPro" id="IPR015341">
    <property type="entry name" value="Glyco_hydro_38_cen"/>
</dbReference>
<evidence type="ECO:0000256" key="1">
    <source>
        <dbReference type="ARBA" id="ARBA00009792"/>
    </source>
</evidence>
<dbReference type="Gene3D" id="2.60.40.1180">
    <property type="entry name" value="Golgi alpha-mannosidase II"/>
    <property type="match status" value="1"/>
</dbReference>
<dbReference type="InterPro" id="IPR013780">
    <property type="entry name" value="Glyco_hydro_b"/>
</dbReference>
<dbReference type="Gene3D" id="2.60.40.2220">
    <property type="match status" value="1"/>
</dbReference>
<dbReference type="EMBL" id="MT631575">
    <property type="protein sequence ID" value="QNO54324.1"/>
    <property type="molecule type" value="Genomic_DNA"/>
</dbReference>
<gene>
    <name evidence="6" type="ORF">MAAFGJEL_00016</name>
</gene>
<dbReference type="Pfam" id="PF01074">
    <property type="entry name" value="Glyco_hydro_38N"/>
    <property type="match status" value="1"/>
</dbReference>
<dbReference type="InterPro" id="IPR028995">
    <property type="entry name" value="Glyco_hydro_57/38_cen_sf"/>
</dbReference>
<dbReference type="Gene3D" id="1.20.1270.50">
    <property type="entry name" value="Glycoside hydrolase family 38, central domain"/>
    <property type="match status" value="1"/>
</dbReference>
<dbReference type="GO" id="GO:0006013">
    <property type="term" value="P:mannose metabolic process"/>
    <property type="evidence" value="ECO:0007669"/>
    <property type="project" value="InterPro"/>
</dbReference>
<dbReference type="Gene3D" id="2.70.98.30">
    <property type="entry name" value="Golgi alpha-mannosidase II, domain 4"/>
    <property type="match status" value="1"/>
</dbReference>
<evidence type="ECO:0000313" key="6">
    <source>
        <dbReference type="EMBL" id="QNO54324.1"/>
    </source>
</evidence>
<comment type="similarity">
    <text evidence="1">Belongs to the glycosyl hydrolase 38 family.</text>
</comment>
<dbReference type="SUPFAM" id="SSF74650">
    <property type="entry name" value="Galactose mutarotase-like"/>
    <property type="match status" value="1"/>
</dbReference>
<dbReference type="InterPro" id="IPR011682">
    <property type="entry name" value="Glyco_hydro_38_C"/>
</dbReference>
<dbReference type="InterPro" id="IPR037094">
    <property type="entry name" value="Glyco_hydro_38_cen_sf"/>
</dbReference>
<dbReference type="GO" id="GO:0046872">
    <property type="term" value="F:metal ion binding"/>
    <property type="evidence" value="ECO:0007669"/>
    <property type="project" value="UniProtKB-KW"/>
</dbReference>
<feature type="domain" description="Glycoside hydrolase family 38 central" evidence="5">
    <location>
        <begin position="285"/>
        <end position="362"/>
    </location>
</feature>
<evidence type="ECO:0000256" key="2">
    <source>
        <dbReference type="ARBA" id="ARBA00022723"/>
    </source>
</evidence>
<dbReference type="Gene3D" id="3.20.110.10">
    <property type="entry name" value="Glycoside hydrolase 38, N terminal domain"/>
    <property type="match status" value="1"/>
</dbReference>
<keyword evidence="2" id="KW-0479">Metal-binding</keyword>
<dbReference type="InterPro" id="IPR000602">
    <property type="entry name" value="Glyco_hydro_38_N"/>
</dbReference>
<dbReference type="GO" id="GO:0004559">
    <property type="term" value="F:alpha-mannosidase activity"/>
    <property type="evidence" value="ECO:0007669"/>
    <property type="project" value="InterPro"/>
</dbReference>
<keyword evidence="3" id="KW-0378">Hydrolase</keyword>
<dbReference type="Pfam" id="PF09261">
    <property type="entry name" value="Alpha-mann_mid"/>
    <property type="match status" value="1"/>
</dbReference>
<protein>
    <recommendedName>
        <fullName evidence="5">Glycoside hydrolase family 38 central domain-containing protein</fullName>
    </recommendedName>
</protein>
<dbReference type="Pfam" id="PF17677">
    <property type="entry name" value="Glyco_hydro38C2"/>
    <property type="match status" value="1"/>
</dbReference>
<dbReference type="SMART" id="SM00872">
    <property type="entry name" value="Alpha-mann_mid"/>
    <property type="match status" value="1"/>
</dbReference>
<evidence type="ECO:0000256" key="4">
    <source>
        <dbReference type="ARBA" id="ARBA00023295"/>
    </source>
</evidence>
<dbReference type="GO" id="GO:0030246">
    <property type="term" value="F:carbohydrate binding"/>
    <property type="evidence" value="ECO:0007669"/>
    <property type="project" value="InterPro"/>
</dbReference>
<dbReference type="SUPFAM" id="SSF88688">
    <property type="entry name" value="Families 57/38 glycoside transferase middle domain"/>
    <property type="match status" value="1"/>
</dbReference>
<accession>A0A7G9Z240</accession>
<sequence length="842" mass="96023">MKKDTDNTVAHMYLVPHFHYDVAWIHTEEEEEKRGARLVKQFCDKARSDPPFKFILDQVPLLQAFMRQYPEEVSYLRQLIDSGRCELSGGLYVQPDENLVHGESLIRQVFYGQKWLVETFGRKAKALGGWNIDSFGHTMQLPQILSKGGIKYVVFARPRAGESSNLDFEHSEFNWSSPDGSVIFTHAMPSYFCVGDKIGRQDQDNDEAIQEVWDKLKPHSISGNLLALCGCDFTQPPSYLSEAVEYWNERHPAQQCKISTVKEFVDAVQHSRKTVPSRGPKEFQRVFTGCYSSRIGIKQQNREYENMLLTAEKFATMAAIEGLSYPEKAVDDVNRKICINQFHDILPGTGIDPIFVKVNQRYQEIKATLLQIITQSMEYITKEVNTSISTSVKVKGDLIPIVLFNQLSWERNEVTYIGIDLSRTDISPPFRLIDSTGSEITYQILKDTDDEISNSNLKIAFVAKLPPTGYKTYYIYQRISPSINPEEKTTSINDGITIANRTLRITFDSHGNIISLIDKDNDEREIIGAGRYGNQLICQADNGDEYEYCLGPVLGTSEDYPCTIKMYKGPVMTRLIAESKFTESNHISREVKLYEYGNSDRIDFRTELDWYGENKAVFVLFPLNFRGEITEAVPYGAIVRPEGRYPVVNWVDYGDKRYGVSLLNRGLPDHSIRNGKIYVTLLRSIKNVGIYSKAGPDIECPDASEKGKHTFEYSLYPHSGSWRKAFTYRRGWELNNPIIFYVITDTHSGQLPQEKSYVTVSDNVVLTVMRMCNDVDDGVVLRLYNPEDVSDTGTITLNTEAVTKVEETNLLGDIIRPLNTSNHIDFTCNPMEIKTFRAYLKF</sequence>
<dbReference type="InterPro" id="IPR041147">
    <property type="entry name" value="GH38_C"/>
</dbReference>
<dbReference type="InterPro" id="IPR011013">
    <property type="entry name" value="Gal_mutarotase_sf_dom"/>
</dbReference>
<keyword evidence="4" id="KW-0326">Glycosidase</keyword>
<dbReference type="Pfam" id="PF07748">
    <property type="entry name" value="Glyco_hydro_38C"/>
    <property type="match status" value="1"/>
</dbReference>
<dbReference type="GO" id="GO:0009313">
    <property type="term" value="P:oligosaccharide catabolic process"/>
    <property type="evidence" value="ECO:0007669"/>
    <property type="project" value="TreeGrafter"/>
</dbReference>
<dbReference type="PANTHER" id="PTHR46017">
    <property type="entry name" value="ALPHA-MANNOSIDASE 2C1"/>
    <property type="match status" value="1"/>
</dbReference>
<name>A0A7G9Z240_9EURY</name>
<dbReference type="SUPFAM" id="SSF88713">
    <property type="entry name" value="Glycoside hydrolase/deacetylase"/>
    <property type="match status" value="1"/>
</dbReference>
<dbReference type="AlphaFoldDB" id="A0A7G9Z240"/>
<dbReference type="PANTHER" id="PTHR46017:SF1">
    <property type="entry name" value="ALPHA-MANNOSIDASE 2C1"/>
    <property type="match status" value="1"/>
</dbReference>
<dbReference type="InterPro" id="IPR011330">
    <property type="entry name" value="Glyco_hydro/deAcase_b/a-brl"/>
</dbReference>
<reference evidence="6" key="1">
    <citation type="submission" date="2020-06" db="EMBL/GenBank/DDBJ databases">
        <title>Unique genomic features of the anaerobic methanotrophic archaea.</title>
        <authorList>
            <person name="Chadwick G.L."/>
            <person name="Skennerton C.T."/>
            <person name="Laso-Perez R."/>
            <person name="Leu A.O."/>
            <person name="Speth D.R."/>
            <person name="Yu H."/>
            <person name="Morgan-Lang C."/>
            <person name="Hatzenpichler R."/>
            <person name="Goudeau D."/>
            <person name="Malmstrom R."/>
            <person name="Brazelton W.J."/>
            <person name="Woyke T."/>
            <person name="Hallam S.J."/>
            <person name="Tyson G.W."/>
            <person name="Wegener G."/>
            <person name="Boetius A."/>
            <person name="Orphan V."/>
        </authorList>
    </citation>
    <scope>NUCLEOTIDE SEQUENCE</scope>
</reference>
<proteinExistence type="inferred from homology"/>
<evidence type="ECO:0000259" key="5">
    <source>
        <dbReference type="SMART" id="SM00872"/>
    </source>
</evidence>